<sequence length="54" mass="6523">MNKHAELPQWERDMEILHHLRKMRSSQQERNSVSKMLDEDKKLKVKFSTRTSPS</sequence>
<dbReference type="AlphaFoldDB" id="A0A1M6RTY8"/>
<organism evidence="1 2">
    <name type="scientific">Alicyclobacillus tolerans</name>
    <dbReference type="NCBI Taxonomy" id="90970"/>
    <lineage>
        <taxon>Bacteria</taxon>
        <taxon>Bacillati</taxon>
        <taxon>Bacillota</taxon>
        <taxon>Bacilli</taxon>
        <taxon>Bacillales</taxon>
        <taxon>Alicyclobacillaceae</taxon>
        <taxon>Alicyclobacillus</taxon>
    </lineage>
</organism>
<name>A0A1M6RTY8_9BACL</name>
<dbReference type="STRING" id="1830138.SAMN05443507_11298"/>
<reference evidence="2" key="1">
    <citation type="submission" date="2016-11" db="EMBL/GenBank/DDBJ databases">
        <authorList>
            <person name="Varghese N."/>
            <person name="Submissions S."/>
        </authorList>
    </citation>
    <scope>NUCLEOTIDE SEQUENCE [LARGE SCALE GENOMIC DNA]</scope>
    <source>
        <strain evidence="2">USBA-503</strain>
    </source>
</reference>
<dbReference type="EMBL" id="FRAF01000012">
    <property type="protein sequence ID" value="SHK35896.1"/>
    <property type="molecule type" value="Genomic_DNA"/>
</dbReference>
<evidence type="ECO:0000313" key="1">
    <source>
        <dbReference type="EMBL" id="SHK35896.1"/>
    </source>
</evidence>
<dbReference type="RefSeq" id="WP_165611979.1">
    <property type="nucleotide sequence ID" value="NZ_FRAF01000012.1"/>
</dbReference>
<protein>
    <submittedName>
        <fullName evidence="1">Uncharacterized protein</fullName>
    </submittedName>
</protein>
<proteinExistence type="predicted"/>
<dbReference type="Proteomes" id="UP000184016">
    <property type="component" value="Unassembled WGS sequence"/>
</dbReference>
<evidence type="ECO:0000313" key="2">
    <source>
        <dbReference type="Proteomes" id="UP000184016"/>
    </source>
</evidence>
<accession>A0A1M6RTY8</accession>
<keyword evidence="2" id="KW-1185">Reference proteome</keyword>
<gene>
    <name evidence="1" type="ORF">SAMN05443507_11298</name>
</gene>